<protein>
    <recommendedName>
        <fullName evidence="4">Secreted protein</fullName>
    </recommendedName>
</protein>
<gene>
    <name evidence="2" type="ORF">B0T25DRAFT_578495</name>
</gene>
<accession>A0AAJ0HSG4</accession>
<reference evidence="2" key="2">
    <citation type="submission" date="2023-06" db="EMBL/GenBank/DDBJ databases">
        <authorList>
            <consortium name="Lawrence Berkeley National Laboratory"/>
            <person name="Haridas S."/>
            <person name="Hensen N."/>
            <person name="Bonometti L."/>
            <person name="Westerberg I."/>
            <person name="Brannstrom I.O."/>
            <person name="Guillou S."/>
            <person name="Cros-Aarteil S."/>
            <person name="Calhoun S."/>
            <person name="Kuo A."/>
            <person name="Mondo S."/>
            <person name="Pangilinan J."/>
            <person name="Riley R."/>
            <person name="Labutti K."/>
            <person name="Andreopoulos B."/>
            <person name="Lipzen A."/>
            <person name="Chen C."/>
            <person name="Yanf M."/>
            <person name="Daum C."/>
            <person name="Ng V."/>
            <person name="Clum A."/>
            <person name="Steindorff A."/>
            <person name="Ohm R."/>
            <person name="Martin F."/>
            <person name="Silar P."/>
            <person name="Natvig D."/>
            <person name="Lalanne C."/>
            <person name="Gautier V."/>
            <person name="Ament-Velasquez S.L."/>
            <person name="Kruys A."/>
            <person name="Hutchinson M.I."/>
            <person name="Powell A.J."/>
            <person name="Barry K."/>
            <person name="Miller A.N."/>
            <person name="Grigoriev I.V."/>
            <person name="Debuchy R."/>
            <person name="Gladieux P."/>
            <person name="Thoren M.H."/>
            <person name="Johannesson H."/>
        </authorList>
    </citation>
    <scope>NUCLEOTIDE SEQUENCE</scope>
    <source>
        <strain evidence="2">CBS 955.72</strain>
    </source>
</reference>
<dbReference type="EMBL" id="JAUIQD010000002">
    <property type="protein sequence ID" value="KAK3360609.1"/>
    <property type="molecule type" value="Genomic_DNA"/>
</dbReference>
<dbReference type="Proteomes" id="UP001275084">
    <property type="component" value="Unassembled WGS sequence"/>
</dbReference>
<evidence type="ECO:0008006" key="4">
    <source>
        <dbReference type="Google" id="ProtNLM"/>
    </source>
</evidence>
<keyword evidence="1" id="KW-0732">Signal</keyword>
<evidence type="ECO:0000313" key="2">
    <source>
        <dbReference type="EMBL" id="KAK3360609.1"/>
    </source>
</evidence>
<reference evidence="2" key="1">
    <citation type="journal article" date="2023" name="Mol. Phylogenet. Evol.">
        <title>Genome-scale phylogeny and comparative genomics of the fungal order Sordariales.</title>
        <authorList>
            <person name="Hensen N."/>
            <person name="Bonometti L."/>
            <person name="Westerberg I."/>
            <person name="Brannstrom I.O."/>
            <person name="Guillou S."/>
            <person name="Cros-Aarteil S."/>
            <person name="Calhoun S."/>
            <person name="Haridas S."/>
            <person name="Kuo A."/>
            <person name="Mondo S."/>
            <person name="Pangilinan J."/>
            <person name="Riley R."/>
            <person name="LaButti K."/>
            <person name="Andreopoulos B."/>
            <person name="Lipzen A."/>
            <person name="Chen C."/>
            <person name="Yan M."/>
            <person name="Daum C."/>
            <person name="Ng V."/>
            <person name="Clum A."/>
            <person name="Steindorff A."/>
            <person name="Ohm R.A."/>
            <person name="Martin F."/>
            <person name="Silar P."/>
            <person name="Natvig D.O."/>
            <person name="Lalanne C."/>
            <person name="Gautier V."/>
            <person name="Ament-Velasquez S.L."/>
            <person name="Kruys A."/>
            <person name="Hutchinson M.I."/>
            <person name="Powell A.J."/>
            <person name="Barry K."/>
            <person name="Miller A.N."/>
            <person name="Grigoriev I.V."/>
            <person name="Debuchy R."/>
            <person name="Gladieux P."/>
            <person name="Hiltunen Thoren M."/>
            <person name="Johannesson H."/>
        </authorList>
    </citation>
    <scope>NUCLEOTIDE SEQUENCE</scope>
    <source>
        <strain evidence="2">CBS 955.72</strain>
    </source>
</reference>
<organism evidence="2 3">
    <name type="scientific">Lasiosphaeria hispida</name>
    <dbReference type="NCBI Taxonomy" id="260671"/>
    <lineage>
        <taxon>Eukaryota</taxon>
        <taxon>Fungi</taxon>
        <taxon>Dikarya</taxon>
        <taxon>Ascomycota</taxon>
        <taxon>Pezizomycotina</taxon>
        <taxon>Sordariomycetes</taxon>
        <taxon>Sordariomycetidae</taxon>
        <taxon>Sordariales</taxon>
        <taxon>Lasiosphaeriaceae</taxon>
        <taxon>Lasiosphaeria</taxon>
    </lineage>
</organism>
<evidence type="ECO:0000313" key="3">
    <source>
        <dbReference type="Proteomes" id="UP001275084"/>
    </source>
</evidence>
<name>A0AAJ0HSG4_9PEZI</name>
<keyword evidence="3" id="KW-1185">Reference proteome</keyword>
<sequence length="166" mass="18453">MLKTLASAVAALALVLPAFAAPATSPAIPIELAKRDSCANYRFMAMGQLEFHNDAPIAAYVRWSYDGNNWSRLPKNGAIIQSIAIDEWWEFDRSTELSVIQRDRNFYLQVCEDIINNCSNVPGVFQIPGIGKQQWVADIRAEIGSTIFTWRTTCNVDRQAGDATTP</sequence>
<evidence type="ECO:0000256" key="1">
    <source>
        <dbReference type="SAM" id="SignalP"/>
    </source>
</evidence>
<feature type="chain" id="PRO_5042469012" description="Secreted protein" evidence="1">
    <location>
        <begin position="21"/>
        <end position="166"/>
    </location>
</feature>
<dbReference type="AlphaFoldDB" id="A0AAJ0HSG4"/>
<comment type="caution">
    <text evidence="2">The sequence shown here is derived from an EMBL/GenBank/DDBJ whole genome shotgun (WGS) entry which is preliminary data.</text>
</comment>
<proteinExistence type="predicted"/>
<feature type="signal peptide" evidence="1">
    <location>
        <begin position="1"/>
        <end position="20"/>
    </location>
</feature>